<dbReference type="EC" id="1.14.20.7" evidence="3"/>
<dbReference type="EMBL" id="PDDY01000004">
    <property type="protein sequence ID" value="PEH37893.1"/>
    <property type="molecule type" value="Genomic_DNA"/>
</dbReference>
<dbReference type="InterPro" id="IPR027443">
    <property type="entry name" value="IPNS-like_sf"/>
</dbReference>
<evidence type="ECO:0000313" key="16">
    <source>
        <dbReference type="Proteomes" id="UP000220629"/>
    </source>
</evidence>
<comment type="similarity">
    <text evidence="11">Belongs to the iron/ascorbate-dependent oxidoreductase family.</text>
</comment>
<keyword evidence="6" id="KW-0266">Ethylene biosynthesis</keyword>
<dbReference type="InterPro" id="IPR050231">
    <property type="entry name" value="Iron_ascorbate_oxido_reductase"/>
</dbReference>
<comment type="pathway">
    <text evidence="2">Alkene biosynthesis; ethylene biosynthesis via 2-oxoglutarate.</text>
</comment>
<feature type="domain" description="Fe2OG dioxygenase" evidence="12">
    <location>
        <begin position="181"/>
        <end position="287"/>
    </location>
</feature>
<dbReference type="GO" id="GO:0009693">
    <property type="term" value="P:ethylene biosynthetic process"/>
    <property type="evidence" value="ECO:0007669"/>
    <property type="project" value="UniProtKB-KW"/>
</dbReference>
<evidence type="ECO:0000256" key="9">
    <source>
        <dbReference type="ARBA" id="ARBA00047725"/>
    </source>
</evidence>
<dbReference type="OrthoDB" id="21825at2"/>
<organism evidence="14 16">
    <name type="scientific">Burkholderia gladioli</name>
    <name type="common">Pseudomonas marginata</name>
    <name type="synonym">Phytomonas marginata</name>
    <dbReference type="NCBI Taxonomy" id="28095"/>
    <lineage>
        <taxon>Bacteria</taxon>
        <taxon>Pseudomonadati</taxon>
        <taxon>Pseudomonadota</taxon>
        <taxon>Betaproteobacteria</taxon>
        <taxon>Burkholderiales</taxon>
        <taxon>Burkholderiaceae</taxon>
        <taxon>Burkholderia</taxon>
    </lineage>
</organism>
<dbReference type="GO" id="GO:0046872">
    <property type="term" value="F:metal ion binding"/>
    <property type="evidence" value="ECO:0007669"/>
    <property type="project" value="UniProtKB-KW"/>
</dbReference>
<evidence type="ECO:0000256" key="5">
    <source>
        <dbReference type="ARBA" id="ARBA00019045"/>
    </source>
</evidence>
<dbReference type="SUPFAM" id="SSF51197">
    <property type="entry name" value="Clavaminate synthase-like"/>
    <property type="match status" value="1"/>
</dbReference>
<comment type="catalytic activity">
    <reaction evidence="10">
        <text>L-arginine + 2-oxoglutarate + O2 = guanidine + L-glutamate 5-semialdehyde + succinate + CO2</text>
        <dbReference type="Rhea" id="RHEA:31535"/>
        <dbReference type="ChEBI" id="CHEBI:15379"/>
        <dbReference type="ChEBI" id="CHEBI:16526"/>
        <dbReference type="ChEBI" id="CHEBI:16810"/>
        <dbReference type="ChEBI" id="CHEBI:30031"/>
        <dbReference type="ChEBI" id="CHEBI:30087"/>
        <dbReference type="ChEBI" id="CHEBI:32682"/>
        <dbReference type="ChEBI" id="CHEBI:58066"/>
        <dbReference type="EC" id="1.14.20.7"/>
    </reaction>
</comment>
<dbReference type="KEGG" id="bgo:BM43_4024"/>
<proteinExistence type="inferred from homology"/>
<dbReference type="Proteomes" id="UP000029590">
    <property type="component" value="Unassembled WGS sequence"/>
</dbReference>
<evidence type="ECO:0000313" key="14">
    <source>
        <dbReference type="EMBL" id="PEH37893.1"/>
    </source>
</evidence>
<dbReference type="Pfam" id="PF14226">
    <property type="entry name" value="DIOX_N"/>
    <property type="match status" value="1"/>
</dbReference>
<evidence type="ECO:0000313" key="13">
    <source>
        <dbReference type="EMBL" id="KGC11517.1"/>
    </source>
</evidence>
<gene>
    <name evidence="14" type="ORF">CRM94_25860</name>
    <name evidence="13" type="ORF">DM48_7474</name>
</gene>
<reference evidence="16" key="2">
    <citation type="submission" date="2017-09" db="EMBL/GenBank/DDBJ databases">
        <title>FDA dAtabase for Regulatory Grade micrObial Sequences (FDA-ARGOS): Supporting development and validation of Infectious Disease Dx tests.</title>
        <authorList>
            <person name="Minogue T."/>
            <person name="Wolcott M."/>
            <person name="Wasieloski L."/>
            <person name="Aguilar W."/>
            <person name="Moore D."/>
            <person name="Tallon L."/>
            <person name="Sadzewicz L."/>
            <person name="Ott S."/>
            <person name="Zhao X."/>
            <person name="Nagaraj S."/>
            <person name="Vavikolanu K."/>
            <person name="Aluvathingal J."/>
            <person name="Nadendla S."/>
            <person name="Sichtig H."/>
        </authorList>
    </citation>
    <scope>NUCLEOTIDE SEQUENCE [LARGE SCALE GENOMIC DNA]</scope>
    <source>
        <strain evidence="16">FDAARGOS_390</strain>
    </source>
</reference>
<evidence type="ECO:0000256" key="7">
    <source>
        <dbReference type="ARBA" id="ARBA00031011"/>
    </source>
</evidence>
<evidence type="ECO:0000256" key="1">
    <source>
        <dbReference type="ARBA" id="ARBA00001954"/>
    </source>
</evidence>
<dbReference type="RefSeq" id="WP_036050613.1">
    <property type="nucleotide sequence ID" value="NZ_CADEVY010000004.1"/>
</dbReference>
<keyword evidence="11" id="KW-0408">Iron</keyword>
<evidence type="ECO:0000256" key="4">
    <source>
        <dbReference type="ARBA" id="ARBA00012531"/>
    </source>
</evidence>
<evidence type="ECO:0000256" key="3">
    <source>
        <dbReference type="ARBA" id="ARBA00012293"/>
    </source>
</evidence>
<evidence type="ECO:0000256" key="11">
    <source>
        <dbReference type="RuleBase" id="RU003682"/>
    </source>
</evidence>
<evidence type="ECO:0000313" key="15">
    <source>
        <dbReference type="Proteomes" id="UP000029590"/>
    </source>
</evidence>
<reference evidence="13 15" key="1">
    <citation type="submission" date="2014-04" db="EMBL/GenBank/DDBJ databases">
        <authorList>
            <person name="Bishop-Lilly K.A."/>
            <person name="Broomall S.M."/>
            <person name="Chain P.S."/>
            <person name="Chertkov O."/>
            <person name="Coyne S.R."/>
            <person name="Daligault H.E."/>
            <person name="Davenport K.W."/>
            <person name="Erkkila T."/>
            <person name="Frey K.G."/>
            <person name="Gibbons H.S."/>
            <person name="Gu W."/>
            <person name="Jaissle J."/>
            <person name="Johnson S.L."/>
            <person name="Koroleva G.I."/>
            <person name="Ladner J.T."/>
            <person name="Lo C.-C."/>
            <person name="Minogue T.D."/>
            <person name="Munk C."/>
            <person name="Palacios G.F."/>
            <person name="Redden C.L."/>
            <person name="Rosenzweig C.N."/>
            <person name="Scholz M.B."/>
            <person name="Teshima H."/>
            <person name="Xu Y."/>
        </authorList>
    </citation>
    <scope>NUCLEOTIDE SEQUENCE [LARGE SCALE GENOMIC DNA]</scope>
    <source>
        <strain evidence="13">Gladioli</strain>
        <strain evidence="15">gladioli</strain>
    </source>
</reference>
<dbReference type="PROSITE" id="PS51471">
    <property type="entry name" value="FE2OG_OXY"/>
    <property type="match status" value="1"/>
</dbReference>
<dbReference type="GO" id="GO:0102276">
    <property type="term" value="F:2-oxoglutarate oxygenase/decarboxylase (ethylene-forming) activity"/>
    <property type="evidence" value="ECO:0007669"/>
    <property type="project" value="UniProtKB-EC"/>
</dbReference>
<accession>A0A095G2B6</accession>
<sequence>MSRSSEGIEDKIVARMVDISEIPIIDFSPFLRGDLSGKARVATQIAEACTRIGFFYLSGHGVDQALIDGAFEQSAEFYHRPAEEKQQALATVDWYRGWVPMPPAQKLSRNSRLHEQYRLQSEFDDGEVDPLFYRPNRWPADMPVFRDTCTRYYDAMTALSRELLKAFAIGLGLHENRFDGYFHRPLSQLSLLYYIPLPDDADIEVSNTVSHTDEGPFTILAQDMRGGLEVKRRDGTWIEAPPIPGALTINVGDMMMWWSNGRYLSNFHRVRNRSRHERFSIPFFMNPDRDVVVEPLPELIAQDHERRFEAVNVGKHLSRFYESLNKRAAEAAAQM</sequence>
<name>A0A095G2B6_BURGA</name>
<evidence type="ECO:0000256" key="10">
    <source>
        <dbReference type="ARBA" id="ARBA00049359"/>
    </source>
</evidence>
<keyword evidence="11" id="KW-0479">Metal-binding</keyword>
<comment type="catalytic activity">
    <reaction evidence="9">
        <text>2-oxoglutarate + O2 + 2 H(+) = ethene + 3 CO2 + H2O</text>
        <dbReference type="Rhea" id="RHEA:31523"/>
        <dbReference type="ChEBI" id="CHEBI:15377"/>
        <dbReference type="ChEBI" id="CHEBI:15378"/>
        <dbReference type="ChEBI" id="CHEBI:15379"/>
        <dbReference type="ChEBI" id="CHEBI:16526"/>
        <dbReference type="ChEBI" id="CHEBI:16810"/>
        <dbReference type="ChEBI" id="CHEBI:18153"/>
        <dbReference type="EC" id="1.13.12.19"/>
    </reaction>
</comment>
<comment type="caution">
    <text evidence="14">The sequence shown here is derived from an EMBL/GenBank/DDBJ whole genome shotgun (WGS) entry which is preliminary data.</text>
</comment>
<evidence type="ECO:0000256" key="2">
    <source>
        <dbReference type="ARBA" id="ARBA00004767"/>
    </source>
</evidence>
<keyword evidence="11" id="KW-0560">Oxidoreductase</keyword>
<protein>
    <recommendedName>
        <fullName evidence="5">2-oxoglutarate-dependent ethylene/succinate-forming enzyme</fullName>
        <ecNumber evidence="4">1.13.12.19</ecNumber>
        <ecNumber evidence="3">1.14.20.7</ecNumber>
    </recommendedName>
    <alternativeName>
        <fullName evidence="7">2-oxoglutarate dioxygenase (ethylene-forming)</fullName>
    </alternativeName>
    <alternativeName>
        <fullName evidence="8">2-oxoglutarate/L-arginine monooxygenase/decarboxylase (succinate-forming)</fullName>
    </alternativeName>
</protein>
<dbReference type="EC" id="1.13.12.19" evidence="4"/>
<dbReference type="PANTHER" id="PTHR47990">
    <property type="entry name" value="2-OXOGLUTARATE (2OG) AND FE(II)-DEPENDENT OXYGENASE SUPERFAMILY PROTEIN-RELATED"/>
    <property type="match status" value="1"/>
</dbReference>
<dbReference type="InterPro" id="IPR044861">
    <property type="entry name" value="IPNS-like_FE2OG_OXY"/>
</dbReference>
<dbReference type="AlphaFoldDB" id="A0A095G2B6"/>
<dbReference type="InterPro" id="IPR005123">
    <property type="entry name" value="Oxoglu/Fe-dep_dioxygenase_dom"/>
</dbReference>
<dbReference type="EMBL" id="JPGG01000017">
    <property type="protein sequence ID" value="KGC11517.1"/>
    <property type="molecule type" value="Genomic_DNA"/>
</dbReference>
<comment type="cofactor">
    <cofactor evidence="1">
        <name>Fe(2+)</name>
        <dbReference type="ChEBI" id="CHEBI:29033"/>
    </cofactor>
</comment>
<reference evidence="14" key="3">
    <citation type="submission" date="2017-09" db="EMBL/GenBank/DDBJ databases">
        <title>FDA dAtabase for Regulatory Grade micrObial Sequences (FDA-ARGOS): Supporting development and validation of Infectious Disease Dx tests.</title>
        <authorList>
            <person name="Minogue T."/>
            <person name="Wolcott M."/>
            <person name="Wasieloski L."/>
            <person name="Aguilar W."/>
            <person name="Moore D."/>
            <person name="Tallon L.J."/>
            <person name="Sadzewicz L."/>
            <person name="Ott S."/>
            <person name="Zhao X."/>
            <person name="Nagaraj S."/>
            <person name="Vavikolanu K."/>
            <person name="Aluvathingal J."/>
            <person name="Nadendla S."/>
            <person name="Sichtig H."/>
        </authorList>
    </citation>
    <scope>NUCLEOTIDE SEQUENCE</scope>
    <source>
        <strain evidence="14">FDAARGOS_390</strain>
    </source>
</reference>
<dbReference type="InterPro" id="IPR026992">
    <property type="entry name" value="DIOX_N"/>
</dbReference>
<evidence type="ECO:0000259" key="12">
    <source>
        <dbReference type="PROSITE" id="PS51471"/>
    </source>
</evidence>
<dbReference type="Pfam" id="PF03171">
    <property type="entry name" value="2OG-FeII_Oxy"/>
    <property type="match status" value="1"/>
</dbReference>
<evidence type="ECO:0000256" key="6">
    <source>
        <dbReference type="ARBA" id="ARBA00022666"/>
    </source>
</evidence>
<dbReference type="Proteomes" id="UP000220629">
    <property type="component" value="Unassembled WGS sequence"/>
</dbReference>
<dbReference type="Gene3D" id="2.60.120.330">
    <property type="entry name" value="B-lactam Antibiotic, Isopenicillin N Synthase, Chain"/>
    <property type="match status" value="1"/>
</dbReference>
<dbReference type="PRINTS" id="PR00682">
    <property type="entry name" value="IPNSYNTHASE"/>
</dbReference>
<evidence type="ECO:0000256" key="8">
    <source>
        <dbReference type="ARBA" id="ARBA00031282"/>
    </source>
</evidence>